<protein>
    <submittedName>
        <fullName evidence="1">Uncharacterized protein</fullName>
    </submittedName>
</protein>
<dbReference type="Proteomes" id="UP000031524">
    <property type="component" value="Chromosome"/>
</dbReference>
<dbReference type="EMBL" id="CP005286">
    <property type="protein sequence ID" value="AJE32162.1"/>
    <property type="molecule type" value="Genomic_DNA"/>
</dbReference>
<evidence type="ECO:0000313" key="2">
    <source>
        <dbReference type="Proteomes" id="UP000031524"/>
    </source>
</evidence>
<dbReference type="PROSITE" id="PS51257">
    <property type="entry name" value="PROKAR_LIPOPROTEIN"/>
    <property type="match status" value="1"/>
</dbReference>
<reference evidence="1 2" key="1">
    <citation type="submission" date="2013-04" db="EMBL/GenBank/DDBJ databases">
        <title>Complete genome sequence of Corynebacterium humireducens DSM 45392(T), isolated from a wastewater-fed microbial fuel cell.</title>
        <authorList>
            <person name="Ruckert C."/>
            <person name="Albersmeier A."/>
            <person name="Kalinowski J."/>
        </authorList>
    </citation>
    <scope>NUCLEOTIDE SEQUENCE [LARGE SCALE GENOMIC DNA]</scope>
    <source>
        <strain evidence="2">MFC-5</strain>
    </source>
</reference>
<name>A0A0B5D528_9CORY</name>
<dbReference type="AlphaFoldDB" id="A0A0B5D528"/>
<accession>A0A0B5D528</accession>
<sequence>MRPVLGLATVLLLTGCSAGNEQAIVETVVVTETAAAADAAPQPEQNGDHTADAYRGVLQNPPTYPEDRMSRFHPTGSWSYAIVEATGDHRPDMLLRIDGTEFSRVHLYSTDADGQLIRSTDYLVDGAAGAGGSRARLEASRSGAGVYQVDYVSTQREGTSTLYRLTGTSLVSVGEPTVFEALGALPDHQTITWLPSTDHSGLAALRGATPAAAPAPTSPQSGPAAGMVRFTGVVAEKSTSEMTGGEPSPNGEPESNRYYTLLLDAPQEVTASQGPWSERTETVSEISLGERSEYSDDSATWRPLVGRRVALDVDPADMGYPTDAGMPVGMLRVWDPVVSG</sequence>
<evidence type="ECO:0000313" key="1">
    <source>
        <dbReference type="EMBL" id="AJE32162.1"/>
    </source>
</evidence>
<dbReference type="STRING" id="1223515.B842_01530"/>
<dbReference type="KEGG" id="chm:B842_01530"/>
<dbReference type="HOGENOM" id="CLU_064675_0_0_11"/>
<dbReference type="RefSeq" id="WP_040084789.1">
    <property type="nucleotide sequence ID" value="NZ_BCSU01000011.1"/>
</dbReference>
<gene>
    <name evidence="1" type="ORF">B842_01530</name>
</gene>
<organism evidence="1 2">
    <name type="scientific">Corynebacterium humireducens NBRC 106098 = DSM 45392</name>
    <dbReference type="NCBI Taxonomy" id="1223515"/>
    <lineage>
        <taxon>Bacteria</taxon>
        <taxon>Bacillati</taxon>
        <taxon>Actinomycetota</taxon>
        <taxon>Actinomycetes</taxon>
        <taxon>Mycobacteriales</taxon>
        <taxon>Corynebacteriaceae</taxon>
        <taxon>Corynebacterium</taxon>
    </lineage>
</organism>
<proteinExistence type="predicted"/>
<keyword evidence="2" id="KW-1185">Reference proteome</keyword>
<dbReference type="OrthoDB" id="4426122at2"/>